<sequence length="234" mass="26406">MKESNSTVLLFNLNKSHPHLRRLYSENPQENPPLTSQSSENDTPILDPNAPVSFLYENNGQEPLRLIGLGVFTASFLGVCSAGCYFNPHVLRALRFVLLPGWNFRSISLPTTSATDEELPPVIEKPILREALMWNFITVSVQFDIQIAPAGSADFTYLRDVFCRSLTAHVTHATTDSLLLDFEAEHTLPMWILALENCCIAPFFRPHNYQVSLRRVTCVKLMESGNWLDNKLQA</sequence>
<dbReference type="KEGG" id="mlr:MELLADRAFT_101002"/>
<gene>
    <name evidence="3" type="ORF">MELLADRAFT_101002</name>
</gene>
<dbReference type="FunCoup" id="F4R3A3">
    <property type="interactions" value="10"/>
</dbReference>
<dbReference type="HOGENOM" id="CLU_1185226_0_0_1"/>
<dbReference type="EMBL" id="GL883090">
    <property type="protein sequence ID" value="EGG12593.1"/>
    <property type="molecule type" value="Genomic_DNA"/>
</dbReference>
<dbReference type="GeneID" id="18921248"/>
<evidence type="ECO:0000256" key="1">
    <source>
        <dbReference type="SAM" id="MobiDB-lite"/>
    </source>
</evidence>
<proteinExistence type="predicted"/>
<dbReference type="RefSeq" id="XP_007403531.1">
    <property type="nucleotide sequence ID" value="XM_007403469.1"/>
</dbReference>
<evidence type="ECO:0000313" key="4">
    <source>
        <dbReference type="Proteomes" id="UP000001072"/>
    </source>
</evidence>
<dbReference type="VEuPathDB" id="FungiDB:MELLADRAFT_101002"/>
<evidence type="ECO:0000313" key="3">
    <source>
        <dbReference type="EMBL" id="EGG12593.1"/>
    </source>
</evidence>
<dbReference type="Gene3D" id="3.50.70.10">
    <property type="match status" value="1"/>
</dbReference>
<dbReference type="Pfam" id="PF16035">
    <property type="entry name" value="Chalcone_2"/>
    <property type="match status" value="1"/>
</dbReference>
<name>F4R3A3_MELLP</name>
<dbReference type="InParanoid" id="F4R3A3"/>
<dbReference type="InterPro" id="IPR016088">
    <property type="entry name" value="Chalcone_isomerase_3-sand"/>
</dbReference>
<dbReference type="InterPro" id="IPR016087">
    <property type="entry name" value="Chalcone_isomerase"/>
</dbReference>
<dbReference type="Proteomes" id="UP000001072">
    <property type="component" value="Unassembled WGS sequence"/>
</dbReference>
<feature type="region of interest" description="Disordered" evidence="1">
    <location>
        <begin position="25"/>
        <end position="44"/>
    </location>
</feature>
<dbReference type="AlphaFoldDB" id="F4R3A3"/>
<reference evidence="4" key="1">
    <citation type="journal article" date="2011" name="Proc. Natl. Acad. Sci. U.S.A.">
        <title>Obligate biotrophy features unraveled by the genomic analysis of rust fungi.</title>
        <authorList>
            <person name="Duplessis S."/>
            <person name="Cuomo C.A."/>
            <person name="Lin Y.-C."/>
            <person name="Aerts A."/>
            <person name="Tisserant E."/>
            <person name="Veneault-Fourrey C."/>
            <person name="Joly D.L."/>
            <person name="Hacquard S."/>
            <person name="Amselem J."/>
            <person name="Cantarel B.L."/>
            <person name="Chiu R."/>
            <person name="Coutinho P.M."/>
            <person name="Feau N."/>
            <person name="Field M."/>
            <person name="Frey P."/>
            <person name="Gelhaye E."/>
            <person name="Goldberg J."/>
            <person name="Grabherr M.G."/>
            <person name="Kodira C.D."/>
            <person name="Kohler A."/>
            <person name="Kuees U."/>
            <person name="Lindquist E.A."/>
            <person name="Lucas S.M."/>
            <person name="Mago R."/>
            <person name="Mauceli E."/>
            <person name="Morin E."/>
            <person name="Murat C."/>
            <person name="Pangilinan J.L."/>
            <person name="Park R."/>
            <person name="Pearson M."/>
            <person name="Quesneville H."/>
            <person name="Rouhier N."/>
            <person name="Sakthikumar S."/>
            <person name="Salamov A.A."/>
            <person name="Schmutz J."/>
            <person name="Selles B."/>
            <person name="Shapiro H."/>
            <person name="Tanguay P."/>
            <person name="Tuskan G.A."/>
            <person name="Henrissat B."/>
            <person name="Van de Peer Y."/>
            <person name="Rouze P."/>
            <person name="Ellis J.G."/>
            <person name="Dodds P.N."/>
            <person name="Schein J.E."/>
            <person name="Zhong S."/>
            <person name="Hamelin R.C."/>
            <person name="Grigoriev I.V."/>
            <person name="Szabo L.J."/>
            <person name="Martin F."/>
        </authorList>
    </citation>
    <scope>NUCLEOTIDE SEQUENCE [LARGE SCALE GENOMIC DNA]</scope>
    <source>
        <strain evidence="4">98AG31 / pathotype 3-4-7</strain>
    </source>
</reference>
<feature type="domain" description="Chalcone isomerase" evidence="2">
    <location>
        <begin position="63"/>
        <end position="174"/>
    </location>
</feature>
<dbReference type="OrthoDB" id="18193at2759"/>
<feature type="compositionally biased region" description="Polar residues" evidence="1">
    <location>
        <begin position="26"/>
        <end position="42"/>
    </location>
</feature>
<keyword evidence="4" id="KW-1185">Reference proteome</keyword>
<accession>F4R3A3</accession>
<organism evidence="4">
    <name type="scientific">Melampsora larici-populina (strain 98AG31 / pathotype 3-4-7)</name>
    <name type="common">Poplar leaf rust fungus</name>
    <dbReference type="NCBI Taxonomy" id="747676"/>
    <lineage>
        <taxon>Eukaryota</taxon>
        <taxon>Fungi</taxon>
        <taxon>Dikarya</taxon>
        <taxon>Basidiomycota</taxon>
        <taxon>Pucciniomycotina</taxon>
        <taxon>Pucciniomycetes</taxon>
        <taxon>Pucciniales</taxon>
        <taxon>Melampsoraceae</taxon>
        <taxon>Melampsora</taxon>
    </lineage>
</organism>
<dbReference type="STRING" id="747676.F4R3A3"/>
<protein>
    <recommendedName>
        <fullName evidence="2">Chalcone isomerase domain-containing protein</fullName>
    </recommendedName>
</protein>
<evidence type="ECO:0000259" key="2">
    <source>
        <dbReference type="Pfam" id="PF16035"/>
    </source>
</evidence>